<accession>A0A5A7PIG3</accession>
<gene>
    <name evidence="2" type="ORF">STAS_08525</name>
</gene>
<feature type="transmembrane region" description="Helical" evidence="1">
    <location>
        <begin position="7"/>
        <end position="28"/>
    </location>
</feature>
<keyword evidence="1" id="KW-0812">Transmembrane</keyword>
<keyword evidence="2" id="KW-0413">Isomerase</keyword>
<evidence type="ECO:0000313" key="2">
    <source>
        <dbReference type="EMBL" id="GER32451.1"/>
    </source>
</evidence>
<feature type="transmembrane region" description="Helical" evidence="1">
    <location>
        <begin position="56"/>
        <end position="74"/>
    </location>
</feature>
<name>A0A5A7PIG3_STRAF</name>
<keyword evidence="1" id="KW-1133">Transmembrane helix</keyword>
<keyword evidence="3" id="KW-1185">Reference proteome</keyword>
<dbReference type="GO" id="GO:0016853">
    <property type="term" value="F:isomerase activity"/>
    <property type="evidence" value="ECO:0007669"/>
    <property type="project" value="UniProtKB-KW"/>
</dbReference>
<comment type="caution">
    <text evidence="2">The sequence shown here is derived from an EMBL/GenBank/DDBJ whole genome shotgun (WGS) entry which is preliminary data.</text>
</comment>
<evidence type="ECO:0000313" key="3">
    <source>
        <dbReference type="Proteomes" id="UP000325081"/>
    </source>
</evidence>
<evidence type="ECO:0000256" key="1">
    <source>
        <dbReference type="SAM" id="Phobius"/>
    </source>
</evidence>
<dbReference type="AlphaFoldDB" id="A0A5A7PIG3"/>
<proteinExistence type="predicted"/>
<organism evidence="2 3">
    <name type="scientific">Striga asiatica</name>
    <name type="common">Asiatic witchweed</name>
    <name type="synonym">Buchnera asiatica</name>
    <dbReference type="NCBI Taxonomy" id="4170"/>
    <lineage>
        <taxon>Eukaryota</taxon>
        <taxon>Viridiplantae</taxon>
        <taxon>Streptophyta</taxon>
        <taxon>Embryophyta</taxon>
        <taxon>Tracheophyta</taxon>
        <taxon>Spermatophyta</taxon>
        <taxon>Magnoliopsida</taxon>
        <taxon>eudicotyledons</taxon>
        <taxon>Gunneridae</taxon>
        <taxon>Pentapetalae</taxon>
        <taxon>asterids</taxon>
        <taxon>lamiids</taxon>
        <taxon>Lamiales</taxon>
        <taxon>Orobanchaceae</taxon>
        <taxon>Buchnereae</taxon>
        <taxon>Striga</taxon>
    </lineage>
</organism>
<protein>
    <submittedName>
        <fullName evidence="2">1-(5-phosphoribosyl)-5-[(5-phosphoribosylamino) methylideneamino] imidazole-4-carboxamide isomerase</fullName>
    </submittedName>
</protein>
<keyword evidence="1" id="KW-0472">Membrane</keyword>
<dbReference type="EMBL" id="BKCP01004605">
    <property type="protein sequence ID" value="GER32451.1"/>
    <property type="molecule type" value="Genomic_DNA"/>
</dbReference>
<reference evidence="3" key="1">
    <citation type="journal article" date="2019" name="Curr. Biol.">
        <title>Genome Sequence of Striga asiatica Provides Insight into the Evolution of Plant Parasitism.</title>
        <authorList>
            <person name="Yoshida S."/>
            <person name="Kim S."/>
            <person name="Wafula E.K."/>
            <person name="Tanskanen J."/>
            <person name="Kim Y.M."/>
            <person name="Honaas L."/>
            <person name="Yang Z."/>
            <person name="Spallek T."/>
            <person name="Conn C.E."/>
            <person name="Ichihashi Y."/>
            <person name="Cheong K."/>
            <person name="Cui S."/>
            <person name="Der J.P."/>
            <person name="Gundlach H."/>
            <person name="Jiao Y."/>
            <person name="Hori C."/>
            <person name="Ishida J.K."/>
            <person name="Kasahara H."/>
            <person name="Kiba T."/>
            <person name="Kim M.S."/>
            <person name="Koo N."/>
            <person name="Laohavisit A."/>
            <person name="Lee Y.H."/>
            <person name="Lumba S."/>
            <person name="McCourt P."/>
            <person name="Mortimer J.C."/>
            <person name="Mutuku J.M."/>
            <person name="Nomura T."/>
            <person name="Sasaki-Sekimoto Y."/>
            <person name="Seto Y."/>
            <person name="Wang Y."/>
            <person name="Wakatake T."/>
            <person name="Sakakibara H."/>
            <person name="Demura T."/>
            <person name="Yamaguchi S."/>
            <person name="Yoneyama K."/>
            <person name="Manabe R.I."/>
            <person name="Nelson D.C."/>
            <person name="Schulman A.H."/>
            <person name="Timko M.P."/>
            <person name="dePamphilis C.W."/>
            <person name="Choi D."/>
            <person name="Shirasu K."/>
        </authorList>
    </citation>
    <scope>NUCLEOTIDE SEQUENCE [LARGE SCALE GENOMIC DNA]</scope>
    <source>
        <strain evidence="3">cv. UVA1</strain>
    </source>
</reference>
<sequence>MTTQCLLLGAFLDTLDVGVVLLFCDFWLGNSHDSFQGGASSVHSSSKLPFSSEGRSAVFLLCSMFILTGLVSRARLCVNFGERDGADGGEELLVTIIMRKGIVFAVPPLHSA</sequence>
<dbReference type="Proteomes" id="UP000325081">
    <property type="component" value="Unassembled WGS sequence"/>
</dbReference>